<reference evidence="3" key="1">
    <citation type="submission" date="2017-02" db="EMBL/GenBank/DDBJ databases">
        <authorList>
            <person name="Varghese N."/>
            <person name="Submissions S."/>
        </authorList>
    </citation>
    <scope>NUCLEOTIDE SEQUENCE [LARGE SCALE GENOMIC DNA]</scope>
    <source>
        <strain evidence="3">ATCC 27094</strain>
    </source>
</reference>
<dbReference type="EMBL" id="FUWJ01000010">
    <property type="protein sequence ID" value="SKA32631.1"/>
    <property type="molecule type" value="Genomic_DNA"/>
</dbReference>
<proteinExistence type="predicted"/>
<protein>
    <submittedName>
        <fullName evidence="2">Uncharacterized protein</fullName>
    </submittedName>
</protein>
<organism evidence="2 3">
    <name type="scientific">Enhydrobacter aerosaccus</name>
    <dbReference type="NCBI Taxonomy" id="225324"/>
    <lineage>
        <taxon>Bacteria</taxon>
        <taxon>Pseudomonadati</taxon>
        <taxon>Pseudomonadota</taxon>
        <taxon>Alphaproteobacteria</taxon>
        <taxon>Hyphomicrobiales</taxon>
        <taxon>Enhydrobacter</taxon>
    </lineage>
</organism>
<dbReference type="AlphaFoldDB" id="A0A1T4SXJ0"/>
<keyword evidence="1" id="KW-1133">Transmembrane helix</keyword>
<keyword evidence="1" id="KW-0472">Membrane</keyword>
<dbReference type="STRING" id="225324.SAMN02745126_05289"/>
<keyword evidence="3" id="KW-1185">Reference proteome</keyword>
<dbReference type="RefSeq" id="WP_085937017.1">
    <property type="nucleotide sequence ID" value="NZ_FUWJ01000010.1"/>
</dbReference>
<gene>
    <name evidence="2" type="ORF">SAMN02745126_05289</name>
</gene>
<accession>A0A1T4SXJ0</accession>
<feature type="transmembrane region" description="Helical" evidence="1">
    <location>
        <begin position="22"/>
        <end position="42"/>
    </location>
</feature>
<dbReference type="Proteomes" id="UP000190092">
    <property type="component" value="Unassembled WGS sequence"/>
</dbReference>
<keyword evidence="1" id="KW-0812">Transmembrane</keyword>
<evidence type="ECO:0000313" key="2">
    <source>
        <dbReference type="EMBL" id="SKA32631.1"/>
    </source>
</evidence>
<sequence>MRVSSTLQPVGLQRFPALVRTIAHAIVLLTCGVIAITSVVAIRHGVFEYFHGNADIVRQLASPLVADEDHTSR</sequence>
<evidence type="ECO:0000256" key="1">
    <source>
        <dbReference type="SAM" id="Phobius"/>
    </source>
</evidence>
<name>A0A1T4SXJ0_9HYPH</name>
<evidence type="ECO:0000313" key="3">
    <source>
        <dbReference type="Proteomes" id="UP000190092"/>
    </source>
</evidence>